<dbReference type="Gene3D" id="3.40.50.300">
    <property type="entry name" value="P-loop containing nucleotide triphosphate hydrolases"/>
    <property type="match status" value="1"/>
</dbReference>
<dbReference type="InterPro" id="IPR027417">
    <property type="entry name" value="P-loop_NTPase"/>
</dbReference>
<organism evidence="1 2">
    <name type="scientific">Astyanax mexicanus</name>
    <name type="common">Blind cave fish</name>
    <name type="synonym">Astyanax fasciatus mexicanus</name>
    <dbReference type="NCBI Taxonomy" id="7994"/>
    <lineage>
        <taxon>Eukaryota</taxon>
        <taxon>Metazoa</taxon>
        <taxon>Chordata</taxon>
        <taxon>Craniata</taxon>
        <taxon>Vertebrata</taxon>
        <taxon>Euteleostomi</taxon>
        <taxon>Actinopterygii</taxon>
        <taxon>Neopterygii</taxon>
        <taxon>Teleostei</taxon>
        <taxon>Ostariophysi</taxon>
        <taxon>Characiformes</taxon>
        <taxon>Characoidei</taxon>
        <taxon>Acestrorhamphidae</taxon>
        <taxon>Acestrorhamphinae</taxon>
        <taxon>Astyanax</taxon>
    </lineage>
</organism>
<dbReference type="SUPFAM" id="SSF52540">
    <property type="entry name" value="P-loop containing nucleoside triphosphate hydrolases"/>
    <property type="match status" value="1"/>
</dbReference>
<reference evidence="1" key="1">
    <citation type="submission" date="2025-08" db="UniProtKB">
        <authorList>
            <consortium name="Ensembl"/>
        </authorList>
    </citation>
    <scope>IDENTIFICATION</scope>
</reference>
<name>A0A8B9HMD1_ASTMX</name>
<evidence type="ECO:0008006" key="3">
    <source>
        <dbReference type="Google" id="ProtNLM"/>
    </source>
</evidence>
<dbReference type="GO" id="GO:0006955">
    <property type="term" value="P:immune response"/>
    <property type="evidence" value="ECO:0007669"/>
    <property type="project" value="TreeGrafter"/>
</dbReference>
<evidence type="ECO:0000313" key="1">
    <source>
        <dbReference type="Ensembl" id="ENSAMXP00005011965.1"/>
    </source>
</evidence>
<evidence type="ECO:0000313" key="2">
    <source>
        <dbReference type="Proteomes" id="UP000694621"/>
    </source>
</evidence>
<accession>A0A8B9HMD1</accession>
<dbReference type="PANTHER" id="PTHR14241">
    <property type="entry name" value="INTERFERON-INDUCED PROTEIN 44"/>
    <property type="match status" value="1"/>
</dbReference>
<dbReference type="AlphaFoldDB" id="A0A8B9HMD1"/>
<dbReference type="Ensembl" id="ENSAMXT00005013286.1">
    <property type="protein sequence ID" value="ENSAMXP00005011965.1"/>
    <property type="gene ID" value="ENSAMXG00005006504.1"/>
</dbReference>
<sequence length="245" mass="27584">WTKTEQLKDELRGIQLNHPQLQHLRILLHGPVGAGKSCFINSLQSVFQGEIKAIAYEQSFAKKSCTRTYKTYRIITNNSETLPFICNDVMGLEATEEDGMHPEDVVNAMLGHIKDGYKFNPTTPISAEDQGFIREPSLQDKVHCLVSVVPANSISRMEYGVISKMGIAGENAKRLGESILKLVYIQMRNCSDRLGPPMKCVFPISNYHEETEIDNNKDVLILMALLYIVKVAKDYRSGDRPVRPV</sequence>
<protein>
    <recommendedName>
        <fullName evidence="3">G domain-containing protein</fullName>
    </recommendedName>
</protein>
<proteinExistence type="predicted"/>
<dbReference type="PANTHER" id="PTHR14241:SF1">
    <property type="entry name" value="INTERFERON-INDUCED PROTEIN 44-RELATED"/>
    <property type="match status" value="1"/>
</dbReference>
<dbReference type="Proteomes" id="UP000694621">
    <property type="component" value="Unplaced"/>
</dbReference>